<dbReference type="STRING" id="1524460.IX84_13795"/>
<feature type="coiled-coil region" evidence="1">
    <location>
        <begin position="308"/>
        <end position="379"/>
    </location>
</feature>
<evidence type="ECO:0000256" key="1">
    <source>
        <dbReference type="SAM" id="Coils"/>
    </source>
</evidence>
<accession>A0A098S951</accession>
<dbReference type="RefSeq" id="WP_044221351.1">
    <property type="nucleotide sequence ID" value="NZ_JBKAGJ010000020.1"/>
</dbReference>
<dbReference type="Proteomes" id="UP000029736">
    <property type="component" value="Unassembled WGS sequence"/>
</dbReference>
<dbReference type="CDD" id="cd00267">
    <property type="entry name" value="ABC_ATPase"/>
    <property type="match status" value="1"/>
</dbReference>
<proteinExistence type="predicted"/>
<dbReference type="OrthoDB" id="174137at2"/>
<dbReference type="PANTHER" id="PTHR23159">
    <property type="entry name" value="CENTROSOMAL PROTEIN 2"/>
    <property type="match status" value="1"/>
</dbReference>
<keyword evidence="3" id="KW-1185">Reference proteome</keyword>
<feature type="coiled-coil region" evidence="1">
    <location>
        <begin position="636"/>
        <end position="732"/>
    </location>
</feature>
<dbReference type="AlphaFoldDB" id="A0A098S951"/>
<reference evidence="2 3" key="1">
    <citation type="journal article" date="2014" name="Int. J. Syst. Evol. Microbiol.">
        <title>Phaeodactylibacter xiamenensis gen. nov., sp. nov., a member of the family Saprospiraceae isolated from the marine alga Phaeodactylum tricornutum.</title>
        <authorList>
            <person name="Chen Z.Jr."/>
            <person name="Lei X."/>
            <person name="Lai Q."/>
            <person name="Li Y."/>
            <person name="Zhang B."/>
            <person name="Zhang J."/>
            <person name="Zhang H."/>
            <person name="Yang L."/>
            <person name="Zheng W."/>
            <person name="Tian Y."/>
            <person name="Yu Z."/>
            <person name="Xu H.Jr."/>
            <person name="Zheng T."/>
        </authorList>
    </citation>
    <scope>NUCLEOTIDE SEQUENCE [LARGE SCALE GENOMIC DNA]</scope>
    <source>
        <strain evidence="2 3">KD52</strain>
    </source>
</reference>
<evidence type="ECO:0000313" key="2">
    <source>
        <dbReference type="EMBL" id="KGE87617.1"/>
    </source>
</evidence>
<dbReference type="Gene3D" id="3.40.50.300">
    <property type="entry name" value="P-loop containing nucleotide triphosphate hydrolases"/>
    <property type="match status" value="1"/>
</dbReference>
<keyword evidence="1" id="KW-0175">Coiled coil</keyword>
<dbReference type="Pfam" id="PF13555">
    <property type="entry name" value="AAA_29"/>
    <property type="match status" value="1"/>
</dbReference>
<dbReference type="PANTHER" id="PTHR23159:SF31">
    <property type="entry name" value="CENTROSOME-ASSOCIATED PROTEIN CEP250 ISOFORM X1"/>
    <property type="match status" value="1"/>
</dbReference>
<dbReference type="EMBL" id="JPOS01000034">
    <property type="protein sequence ID" value="KGE87617.1"/>
    <property type="molecule type" value="Genomic_DNA"/>
</dbReference>
<evidence type="ECO:0008006" key="4">
    <source>
        <dbReference type="Google" id="ProtNLM"/>
    </source>
</evidence>
<protein>
    <recommendedName>
        <fullName evidence="4">ATP-dependent exonuclease SbcCD, C subunit-like protein</fullName>
    </recommendedName>
</protein>
<dbReference type="InterPro" id="IPR027417">
    <property type="entry name" value="P-loop_NTPase"/>
</dbReference>
<evidence type="ECO:0000313" key="3">
    <source>
        <dbReference type="Proteomes" id="UP000029736"/>
    </source>
</evidence>
<dbReference type="SUPFAM" id="SSF52540">
    <property type="entry name" value="P-loop containing nucleoside triphosphate hydrolases"/>
    <property type="match status" value="1"/>
</dbReference>
<sequence>MLSPSEIPSSPSGYRLHRLEVLNWGTFDKHIWEISPNGQNALLTGDIGSGKSTLVDAITTLLVPQQKITYNKAAGAESRERNLLSYVRGAYKNEKVNAASKGRDVYLRPDNKHLTLLLAVFANAAQNDFATLAQVYWMQDDSVKRFYVLAEQALQIDPDFSNFGTDIRQLKKQLRKQRGAELFNSFSAYADRFRQVFGIRQPEALELFYKTVSMKSVGNLTEFVREQMLGQTNIQEDINELVAKYADLNTAHRLVAQARQQRDLLQPMIEEADERRKALHKIGELEALLEEIPGYFAKAKLQAAIRGMGRLQQDWETLEAEMLALRQQEQAAQEELARLKAARDSLNVNQQLAQIKLQIKELGAERARRQDQARTYEDRLAELGRFLPKGHGLPLGMPEDVGGFMAQKHQFTAQREQALITLEELQDARDPLAVRIDKHRARLEELDKELQSLRQRPTQIPQRNLRLRQKLLTGLYLTEEDLPFAGELLQVLPEEAKWEGAIERQLRGFGLSLLVPDQHYEAVSNYLDRIHLGGKLVYLRTLPHPDRDSREPEANSLVRKVQIKADTPFYEWLEKELIRRYDYTCCDTMAAFRRAPRALTVEGQSKDSRVRHTKDDRYDVNDRRQYILGWSNKPKIKALEAEQREVEAELAQAETEYQRLRNAERALDKQRGILERLLEYPSFENLNFKPLIIRIQALREEQQRLEAGSEELRHLQEKITEAEAAVSQLSAQVGVKFEQKGVQKNELTKLLGAITALLHQTGLPPLPLSALGAVVTNEAAHRVFSDCRAVTIPQQAPSSHLQKHLPELSPEAPAEAWAQAEQKLKEKIEGNNGMIRKYRDQESRLAQRIVRQMTTFKQQFPEEVIDVDADIRSVEEFRERYVRLQKDDIPRHEERFRELLRTKTIQSILMFKSKLDTFEQDINRKIEEINQHLREIDYNPGRFIRISKEPVHREDISTFKQDLRACLSNTYGDVADEDLYTEEKFEHVKKLLDRFAGGTEEDSRWTKKVTDVRQWYTFGAEELYRETNELHEYFSDSSGKSGGQKEKLAYTILASAIAFQFGLEWGRSRSRSFRFVVIDEAFGRGSDESTRYGLQLFERLNLQLLIVTPLQKINVIEKHISTVHYVSNPKGQSSMVRNISIEEYQAEKAAREQAVNTSKS</sequence>
<name>A0A098S951_9BACT</name>
<gene>
    <name evidence="2" type="ORF">IX84_13795</name>
</gene>
<comment type="caution">
    <text evidence="2">The sequence shown here is derived from an EMBL/GenBank/DDBJ whole genome shotgun (WGS) entry which is preliminary data.</text>
</comment>
<feature type="coiled-coil region" evidence="1">
    <location>
        <begin position="408"/>
        <end position="456"/>
    </location>
</feature>
<organism evidence="2 3">
    <name type="scientific">Phaeodactylibacter xiamenensis</name>
    <dbReference type="NCBI Taxonomy" id="1524460"/>
    <lineage>
        <taxon>Bacteria</taxon>
        <taxon>Pseudomonadati</taxon>
        <taxon>Bacteroidota</taxon>
        <taxon>Saprospiria</taxon>
        <taxon>Saprospirales</taxon>
        <taxon>Haliscomenobacteraceae</taxon>
        <taxon>Phaeodactylibacter</taxon>
    </lineage>
</organism>
<dbReference type="Pfam" id="PF13558">
    <property type="entry name" value="SbcC_Walker_B"/>
    <property type="match status" value="1"/>
</dbReference>